<feature type="region of interest" description="Disordered" evidence="2">
    <location>
        <begin position="720"/>
        <end position="745"/>
    </location>
</feature>
<feature type="coiled-coil region" evidence="1">
    <location>
        <begin position="174"/>
        <end position="201"/>
    </location>
</feature>
<proteinExistence type="predicted"/>
<feature type="region of interest" description="Disordered" evidence="2">
    <location>
        <begin position="951"/>
        <end position="1049"/>
    </location>
</feature>
<evidence type="ECO:0000313" key="3">
    <source>
        <dbReference type="EMBL" id="VDO92992.1"/>
    </source>
</evidence>
<reference evidence="3 4" key="2">
    <citation type="submission" date="2018-11" db="EMBL/GenBank/DDBJ databases">
        <authorList>
            <consortium name="Pathogen Informatics"/>
        </authorList>
    </citation>
    <scope>NUCLEOTIDE SEQUENCE [LARGE SCALE GENOMIC DNA]</scope>
</reference>
<feature type="coiled-coil region" evidence="1">
    <location>
        <begin position="458"/>
        <end position="485"/>
    </location>
</feature>
<dbReference type="AlphaFoldDB" id="A0A183IBP3"/>
<protein>
    <submittedName>
        <fullName evidence="5">Nucleoprotein TPR</fullName>
    </submittedName>
</protein>
<evidence type="ECO:0000256" key="1">
    <source>
        <dbReference type="SAM" id="Coils"/>
    </source>
</evidence>
<gene>
    <name evidence="3" type="ORF">SBAD_LOCUS1037</name>
</gene>
<feature type="compositionally biased region" description="Polar residues" evidence="2">
    <location>
        <begin position="731"/>
        <end position="741"/>
    </location>
</feature>
<feature type="region of interest" description="Disordered" evidence="2">
    <location>
        <begin position="903"/>
        <end position="938"/>
    </location>
</feature>
<reference evidence="5" key="1">
    <citation type="submission" date="2016-06" db="UniProtKB">
        <authorList>
            <consortium name="WormBaseParasite"/>
        </authorList>
    </citation>
    <scope>IDENTIFICATION</scope>
</reference>
<evidence type="ECO:0000313" key="4">
    <source>
        <dbReference type="Proteomes" id="UP000270296"/>
    </source>
</evidence>
<dbReference type="EMBL" id="UZAM01006689">
    <property type="protein sequence ID" value="VDO92992.1"/>
    <property type="molecule type" value="Genomic_DNA"/>
</dbReference>
<evidence type="ECO:0000256" key="2">
    <source>
        <dbReference type="SAM" id="MobiDB-lite"/>
    </source>
</evidence>
<feature type="compositionally biased region" description="Polar residues" evidence="2">
    <location>
        <begin position="971"/>
        <end position="1009"/>
    </location>
</feature>
<feature type="region of interest" description="Disordered" evidence="2">
    <location>
        <begin position="859"/>
        <end position="885"/>
    </location>
</feature>
<accession>A0A183IBP3</accession>
<evidence type="ECO:0000313" key="5">
    <source>
        <dbReference type="WBParaSite" id="SBAD_0000106901-mRNA-1"/>
    </source>
</evidence>
<name>A0A183IBP3_9BILA</name>
<keyword evidence="1" id="KW-0175">Coiled coil</keyword>
<organism evidence="5">
    <name type="scientific">Soboliphyme baturini</name>
    <dbReference type="NCBI Taxonomy" id="241478"/>
    <lineage>
        <taxon>Eukaryota</taxon>
        <taxon>Metazoa</taxon>
        <taxon>Ecdysozoa</taxon>
        <taxon>Nematoda</taxon>
        <taxon>Enoplea</taxon>
        <taxon>Dorylaimia</taxon>
        <taxon>Dioctophymatida</taxon>
        <taxon>Dioctophymatoidea</taxon>
        <taxon>Soboliphymatidae</taxon>
        <taxon>Soboliphyme</taxon>
    </lineage>
</organism>
<feature type="compositionally biased region" description="Polar residues" evidence="2">
    <location>
        <begin position="761"/>
        <end position="778"/>
    </location>
</feature>
<feature type="compositionally biased region" description="Polar residues" evidence="2">
    <location>
        <begin position="1029"/>
        <end position="1041"/>
    </location>
</feature>
<feature type="region of interest" description="Disordered" evidence="2">
    <location>
        <begin position="819"/>
        <end position="838"/>
    </location>
</feature>
<feature type="region of interest" description="Disordered" evidence="2">
    <location>
        <begin position="760"/>
        <end position="808"/>
    </location>
</feature>
<feature type="coiled-coil region" evidence="1">
    <location>
        <begin position="114"/>
        <end position="148"/>
    </location>
</feature>
<dbReference type="WBParaSite" id="SBAD_0000106901-mRNA-1">
    <property type="protein sequence ID" value="SBAD_0000106901-mRNA-1"/>
    <property type="gene ID" value="SBAD_0000106901"/>
</dbReference>
<feature type="region of interest" description="Disordered" evidence="2">
    <location>
        <begin position="425"/>
        <end position="446"/>
    </location>
</feature>
<keyword evidence="4" id="KW-1185">Reference proteome</keyword>
<dbReference type="Proteomes" id="UP000270296">
    <property type="component" value="Unassembled WGS sequence"/>
</dbReference>
<sequence length="1074" mass="118710">MVCAKLGIFINHVMTQPIEESSPRMHVDIEFSETQPVLSAEKSAGVEMKLSTTLGQMETYTSQVAVLEAASTDDQINSSVELKTLREAFSAQLKERDHQIVGLTKQITEKEHVVDQTRYKLELSMNEIKQLTEKLRLSEKALQDARDFEKAKFDSLTTTISDLQTRLVVAEHGSSLLEDMVKRLEAECSDLTNNLNKVSEENLKMSVEAVRQQGSFAAEKETWTIRESHLLKKSEKEERNIASMQIKNDRLYSDVHETLRDMNSLQKFLKDFASAGETHQTVDPKVFMSLHDKIHRSVTKIVDTLQTDHFKMHSDAFFQEMDVGILQKSQIARLQADIFILKRELNTVTSHLNARVEDAAKINADVQVQLAKVRKLELLEQQYKTLGDSKCELEKRLCAERRKVAELQQQLDSLAGESDRVASSKARYGELAPGDESVKTLPSSAKENKELRSLPVDLSAAEAVLKNIIDAADNAEKKIQPLNDNWIKIRQKVNDFQKKFQEQSETPQTSTKADEYLSGMRLKVQTLGRLAQDGLAPLTEAKTELEKIMNSLSDSMNSRVLTLVQRYTTLVEDVRNVNNQIHSILEDKAAFETQHRELKVSSVSNATPVQLVPAMPAATLATSVSRSLNLAQQPRRLISKRPLSRPPLTVVSVKPLSSAGTAQIHSDSSVPDQSGQTGLAIATSISMQATSSISSSSQQQPPSKLRRVVVISHTEAQDFVSGSCDDRSDDITSSETTTASNTRRKLRLRAVDAEDAKRRCLNSSEQVTTSGDQGTSASVIFRSGSGGEDHSSASQAVVNSSLDDNDSSGVMCTEEVFQRRDDTEPESTEQENCFQGSTMSQPKIVDAEAEIRRQMPVATGHNVQCSSERSIAKRSRPLIRRSNGSMAASVHLPKLISASVADSKPRITGSSSSDFGEHDGTEAASSSTAASDQPQPSRLSLECEEFEVITDTKQPIHGNEEGSEALPAKSSADQVRTIQDTMKPEPSTSQSKGLDSTNDTSDVGPSTSKPKAIRIKRPIVWSPPADSPTAASDITSFSGSWRRSGVRQPFRDFRRGNSINLRKRGSRRSGFRYF</sequence>